<dbReference type="Gene3D" id="2.120.10.80">
    <property type="entry name" value="Kelch-type beta propeller"/>
    <property type="match status" value="2"/>
</dbReference>
<dbReference type="SUPFAM" id="SSF117281">
    <property type="entry name" value="Kelch motif"/>
    <property type="match status" value="1"/>
</dbReference>
<feature type="transmembrane region" description="Helical" evidence="3">
    <location>
        <begin position="696"/>
        <end position="723"/>
    </location>
</feature>
<keyword evidence="3" id="KW-0472">Membrane</keyword>
<accession>A0AAD1XKA5</accession>
<dbReference type="Proteomes" id="UP001295684">
    <property type="component" value="Unassembled WGS sequence"/>
</dbReference>
<name>A0AAD1XKA5_EUPCR</name>
<keyword evidence="1" id="KW-0880">Kelch repeat</keyword>
<evidence type="ECO:0000256" key="2">
    <source>
        <dbReference type="ARBA" id="ARBA00022737"/>
    </source>
</evidence>
<feature type="signal peptide" evidence="4">
    <location>
        <begin position="1"/>
        <end position="25"/>
    </location>
</feature>
<dbReference type="AlphaFoldDB" id="A0AAD1XKA5"/>
<organism evidence="5 6">
    <name type="scientific">Euplotes crassus</name>
    <dbReference type="NCBI Taxonomy" id="5936"/>
    <lineage>
        <taxon>Eukaryota</taxon>
        <taxon>Sar</taxon>
        <taxon>Alveolata</taxon>
        <taxon>Ciliophora</taxon>
        <taxon>Intramacronucleata</taxon>
        <taxon>Spirotrichea</taxon>
        <taxon>Hypotrichia</taxon>
        <taxon>Euplotida</taxon>
        <taxon>Euplotidae</taxon>
        <taxon>Moneuplotes</taxon>
    </lineage>
</organism>
<comment type="caution">
    <text evidence="5">The sequence shown here is derived from an EMBL/GenBank/DDBJ whole genome shotgun (WGS) entry which is preliminary data.</text>
</comment>
<dbReference type="InterPro" id="IPR011043">
    <property type="entry name" value="Gal_Oxase/kelch_b-propeller"/>
</dbReference>
<evidence type="ECO:0000256" key="1">
    <source>
        <dbReference type="ARBA" id="ARBA00022441"/>
    </source>
</evidence>
<keyword evidence="6" id="KW-1185">Reference proteome</keyword>
<evidence type="ECO:0000256" key="4">
    <source>
        <dbReference type="SAM" id="SignalP"/>
    </source>
</evidence>
<dbReference type="InterPro" id="IPR009030">
    <property type="entry name" value="Growth_fac_rcpt_cys_sf"/>
</dbReference>
<dbReference type="PANTHER" id="PTHR46093:SF18">
    <property type="entry name" value="FIBRONECTIN TYPE-III DOMAIN-CONTAINING PROTEIN"/>
    <property type="match status" value="1"/>
</dbReference>
<dbReference type="PANTHER" id="PTHR46093">
    <property type="entry name" value="ACYL-COA-BINDING DOMAIN-CONTAINING PROTEIN 5"/>
    <property type="match status" value="1"/>
</dbReference>
<evidence type="ECO:0008006" key="7">
    <source>
        <dbReference type="Google" id="ProtNLM"/>
    </source>
</evidence>
<feature type="chain" id="PRO_5042143128" description="Tyrosine-protein kinase ephrin type A/B receptor-like domain-containing protein" evidence="4">
    <location>
        <begin position="26"/>
        <end position="1114"/>
    </location>
</feature>
<keyword evidence="3" id="KW-1133">Transmembrane helix</keyword>
<evidence type="ECO:0000256" key="3">
    <source>
        <dbReference type="SAM" id="Phobius"/>
    </source>
</evidence>
<protein>
    <recommendedName>
        <fullName evidence="7">Tyrosine-protein kinase ephrin type A/B receptor-like domain-containing protein</fullName>
    </recommendedName>
</protein>
<evidence type="ECO:0000313" key="6">
    <source>
        <dbReference type="Proteomes" id="UP001295684"/>
    </source>
</evidence>
<dbReference type="Pfam" id="PF24681">
    <property type="entry name" value="Kelch_KLHDC2_KLHL20_DRC7"/>
    <property type="match status" value="1"/>
</dbReference>
<dbReference type="SUPFAM" id="SSF50965">
    <property type="entry name" value="Galactose oxidase, central domain"/>
    <property type="match status" value="1"/>
</dbReference>
<keyword evidence="4" id="KW-0732">Signal</keyword>
<dbReference type="EMBL" id="CAMPGE010015585">
    <property type="protein sequence ID" value="CAI2374199.1"/>
    <property type="molecule type" value="Genomic_DNA"/>
</dbReference>
<sequence>MILKQDLSLTIRIILVLAILCCASGLTQNGSDIEIFSQTIKEMKPGDMMPFRVSFGLLKENLTQPEFISTHFVIVELYTEVIECNDEVEDCDDPLDLKGIFEKDSSGNIENTTSSLPRTVSDGQAYYYLLFDLCYVDSTSKLQISIMKQSGKHKVNVQVHIDEIKDFNVNCVGRSSDIFEARKYHGACEGFNNRIWTFGGIGDIKNGTNLINSLAYYDDNSNQWVNVEPQSKISPEPRYGMRLFCYFNYLIMFGGQGDNDAFYADLWIFDIIRSYWHKVSDSLTEHDLDDNQQDKAPDSRAFFGGELLRRYGSALIFGGIGEEENTFCDIWSLDIENALLVVEDPIKKENLKIWNKITPSRKDKVQLCRYGHDSLLLDDFNILIFGGATNSKTSSAILYKISQNKFSILRTQQTEIPSNRFFHAMIGSGNGVVLMYGGKENDNILSEYWMLKVDIGQETIKYIAFKPKSSYYSLIFAWREGFSFHHSVRLKHPIIIGGGFGNNQEGNALLSLPTITCADKEKFEEGGCTPCPPNSYYNIKKKECDWCTREQFFYEDKLDYFNSKCKFCPPGTIGSSSGLCTSCLPGSLYDPEVKGSCKVCDMENICPFGTKHEFSKNILSDNLYSIQYANSPQMFKGYISPFDNTAMWVLFMIVISLLSIFPLLFCLTVCKPTRRYAIKIMKEVDLNPITGGEKRLVVGGVISIVYAIILICCSAGIIAKYFLFNERVEATELANIANQNNLPESYSINLTIYSSFIYEDINPLLKRQDSIGPFDLCDPSVFKIGYSSYFNQAFHKNISCTRKRLSSYTDRINIILLLDEISLSDPSDAYILFKFKSEGNRIIHFFEWQFQSIWSSTIEAQIKHHSSVKGMMIPQTVYDDNLNITTAFRGPDPTVFYMQLIPTFYSDEINSRNLEGYRVLHKYYEKGSTINERTYTNMYTTDGRLSENFSIKFETSVSPNVNNVRVTRLKSIIDVATQILGLLAGLAFICRFIKFILMKCNVWVHLDREYNIYYKEDKRKSVALNHPSDRKQIEQKSDFWENSFPYSNKDIPKEDNGETIVTPQAQDGFGAMMRNQTSQMDQKTNKIDDLYTDNRMVKYQVFQDDENQEDFKRE</sequence>
<evidence type="ECO:0000313" key="5">
    <source>
        <dbReference type="EMBL" id="CAI2374199.1"/>
    </source>
</evidence>
<keyword evidence="2" id="KW-0677">Repeat</keyword>
<dbReference type="SUPFAM" id="SSF57184">
    <property type="entry name" value="Growth factor receptor domain"/>
    <property type="match status" value="1"/>
</dbReference>
<proteinExistence type="predicted"/>
<feature type="transmembrane region" description="Helical" evidence="3">
    <location>
        <begin position="646"/>
        <end position="670"/>
    </location>
</feature>
<dbReference type="InterPro" id="IPR015915">
    <property type="entry name" value="Kelch-typ_b-propeller"/>
</dbReference>
<gene>
    <name evidence="5" type="ORF">ECRASSUSDP1_LOCUS15551</name>
</gene>
<reference evidence="5" key="1">
    <citation type="submission" date="2023-07" db="EMBL/GenBank/DDBJ databases">
        <authorList>
            <consortium name="AG Swart"/>
            <person name="Singh M."/>
            <person name="Singh A."/>
            <person name="Seah K."/>
            <person name="Emmerich C."/>
        </authorList>
    </citation>
    <scope>NUCLEOTIDE SEQUENCE</scope>
    <source>
        <strain evidence="5">DP1</strain>
    </source>
</reference>
<keyword evidence="3" id="KW-0812">Transmembrane</keyword>